<evidence type="ECO:0000313" key="2">
    <source>
        <dbReference type="Proteomes" id="UP000814033"/>
    </source>
</evidence>
<keyword evidence="2" id="KW-1185">Reference proteome</keyword>
<comment type="caution">
    <text evidence="1">The sequence shown here is derived from an EMBL/GenBank/DDBJ whole genome shotgun (WGS) entry which is preliminary data.</text>
</comment>
<reference evidence="1" key="1">
    <citation type="submission" date="2021-02" db="EMBL/GenBank/DDBJ databases">
        <authorList>
            <consortium name="DOE Joint Genome Institute"/>
            <person name="Ahrendt S."/>
            <person name="Looney B.P."/>
            <person name="Miyauchi S."/>
            <person name="Morin E."/>
            <person name="Drula E."/>
            <person name="Courty P.E."/>
            <person name="Chicoki N."/>
            <person name="Fauchery L."/>
            <person name="Kohler A."/>
            <person name="Kuo A."/>
            <person name="Labutti K."/>
            <person name="Pangilinan J."/>
            <person name="Lipzen A."/>
            <person name="Riley R."/>
            <person name="Andreopoulos W."/>
            <person name="He G."/>
            <person name="Johnson J."/>
            <person name="Barry K.W."/>
            <person name="Grigoriev I.V."/>
            <person name="Nagy L."/>
            <person name="Hibbett D."/>
            <person name="Henrissat B."/>
            <person name="Matheny P.B."/>
            <person name="Labbe J."/>
            <person name="Martin F."/>
        </authorList>
    </citation>
    <scope>NUCLEOTIDE SEQUENCE</scope>
    <source>
        <strain evidence="1">FP105234-sp</strain>
    </source>
</reference>
<protein>
    <submittedName>
        <fullName evidence="1">SET domain-containing protein</fullName>
    </submittedName>
</protein>
<proteinExistence type="predicted"/>
<reference evidence="1" key="2">
    <citation type="journal article" date="2022" name="New Phytol.">
        <title>Evolutionary transition to the ectomycorrhizal habit in the genomes of a hyperdiverse lineage of mushroom-forming fungi.</title>
        <authorList>
            <person name="Looney B."/>
            <person name="Miyauchi S."/>
            <person name="Morin E."/>
            <person name="Drula E."/>
            <person name="Courty P.E."/>
            <person name="Kohler A."/>
            <person name="Kuo A."/>
            <person name="LaButti K."/>
            <person name="Pangilinan J."/>
            <person name="Lipzen A."/>
            <person name="Riley R."/>
            <person name="Andreopoulos W."/>
            <person name="He G."/>
            <person name="Johnson J."/>
            <person name="Nolan M."/>
            <person name="Tritt A."/>
            <person name="Barry K.W."/>
            <person name="Grigoriev I.V."/>
            <person name="Nagy L.G."/>
            <person name="Hibbett D."/>
            <person name="Henrissat B."/>
            <person name="Matheny P.B."/>
            <person name="Labbe J."/>
            <person name="Martin F.M."/>
        </authorList>
    </citation>
    <scope>NUCLEOTIDE SEQUENCE</scope>
    <source>
        <strain evidence="1">FP105234-sp</strain>
    </source>
</reference>
<dbReference type="EMBL" id="MU276084">
    <property type="protein sequence ID" value="KAI0042092.1"/>
    <property type="molecule type" value="Genomic_DNA"/>
</dbReference>
<sequence>MRRGVFRINGGISARPLTLAVHDDSPTAPPPTVPIPAHLVQQVALSRAEKTSLVTRAQQDNPAFTLRFEHIPGVDGSPHTVTVGLYTTEEQPPLCSRSWIPFDRNAAGRYEIRETECSGKGMFSLDSHAPGSLVACERPLVISPTVDLGLAALNPTESTIARMPTETRSLLLALHNSDPTAPSVEFSTARTNGFDATNVPGCIGQYHAVFDDISRINHCCSPNAVYRWNSEALTGEIRAVRPIAPGDEVFISYVSHCAPYEQRQEVLPRRYGFKCTCVICSLPRTERLANDAARQEAVVMSSAAACRFTPTTTASAVHAIKAAMREVRMLRGAGMVEPYAWAAVSHSLVEAACVLGDKARAERWARVAAGATRSVTGADGGWDAVAAAPERTELWMLGQRSECSGLFGWLEGGLERTAVLLPV</sequence>
<evidence type="ECO:0000313" key="1">
    <source>
        <dbReference type="EMBL" id="KAI0042092.1"/>
    </source>
</evidence>
<organism evidence="1 2">
    <name type="scientific">Auriscalpium vulgare</name>
    <dbReference type="NCBI Taxonomy" id="40419"/>
    <lineage>
        <taxon>Eukaryota</taxon>
        <taxon>Fungi</taxon>
        <taxon>Dikarya</taxon>
        <taxon>Basidiomycota</taxon>
        <taxon>Agaricomycotina</taxon>
        <taxon>Agaricomycetes</taxon>
        <taxon>Russulales</taxon>
        <taxon>Auriscalpiaceae</taxon>
        <taxon>Auriscalpium</taxon>
    </lineage>
</organism>
<gene>
    <name evidence="1" type="ORF">FA95DRAFT_1575949</name>
</gene>
<accession>A0ACB8RDX0</accession>
<dbReference type="Proteomes" id="UP000814033">
    <property type="component" value="Unassembled WGS sequence"/>
</dbReference>
<name>A0ACB8RDX0_9AGAM</name>